<dbReference type="RefSeq" id="WP_209358039.1">
    <property type="nucleotide sequence ID" value="NZ_CP060010.1"/>
</dbReference>
<dbReference type="EMBL" id="CP060010">
    <property type="protein sequence ID" value="QTN37331.1"/>
    <property type="molecule type" value="Genomic_DNA"/>
</dbReference>
<dbReference type="InterPro" id="IPR009325">
    <property type="entry name" value="DUF983"/>
</dbReference>
<evidence type="ECO:0000256" key="1">
    <source>
        <dbReference type="SAM" id="Phobius"/>
    </source>
</evidence>
<dbReference type="KEGG" id="cact:HZ995_07495"/>
<keyword evidence="1" id="KW-0812">Transmembrane</keyword>
<protein>
    <submittedName>
        <fullName evidence="2">DUF983 domain-containing protein</fullName>
    </submittedName>
</protein>
<feature type="transmembrane region" description="Helical" evidence="1">
    <location>
        <begin position="87"/>
        <end position="107"/>
    </location>
</feature>
<proteinExistence type="predicted"/>
<reference evidence="2" key="1">
    <citation type="submission" date="2020-07" db="EMBL/GenBank/DDBJ databases">
        <title>Genome sequences of bacteria associated with the marine, planktonic diatom Thalassiosira profunda strain ECT2AJA-044.</title>
        <authorList>
            <person name="Gargas C.B."/>
            <person name="Roberts W.R."/>
            <person name="Alverson A.J."/>
        </authorList>
    </citation>
    <scope>NUCLEOTIDE SEQUENCE</scope>
    <source>
        <strain evidence="2">ECT2AJA-044</strain>
    </source>
</reference>
<dbReference type="Proteomes" id="UP000665026">
    <property type="component" value="Chromosome"/>
</dbReference>
<keyword evidence="1" id="KW-1133">Transmembrane helix</keyword>
<organism evidence="2 3">
    <name type="scientific">Cognatishimia activa</name>
    <dbReference type="NCBI Taxonomy" id="1715691"/>
    <lineage>
        <taxon>Bacteria</taxon>
        <taxon>Pseudomonadati</taxon>
        <taxon>Pseudomonadota</taxon>
        <taxon>Alphaproteobacteria</taxon>
        <taxon>Rhodobacterales</taxon>
        <taxon>Paracoccaceae</taxon>
        <taxon>Cognatishimia</taxon>
    </lineage>
</organism>
<sequence>MSDLSVNEPDDRPLMPSLMKGLQCRCPNCGEGRLLHSYLKVVDHCPECREDYTPQRADDGPAYLTILVVGHVVIFFLTTMWEYMRPSPLTLAVSMCALATVVALLVLPRFKGMIVAWQWAKRMHGFK</sequence>
<gene>
    <name evidence="2" type="ORF">HZ995_07495</name>
</gene>
<evidence type="ECO:0000313" key="2">
    <source>
        <dbReference type="EMBL" id="QTN37331.1"/>
    </source>
</evidence>
<evidence type="ECO:0000313" key="3">
    <source>
        <dbReference type="Proteomes" id="UP000665026"/>
    </source>
</evidence>
<dbReference type="AlphaFoldDB" id="A0A975I9W4"/>
<feature type="transmembrane region" description="Helical" evidence="1">
    <location>
        <begin position="62"/>
        <end position="81"/>
    </location>
</feature>
<accession>A0A975I9W4</accession>
<dbReference type="Pfam" id="PF06170">
    <property type="entry name" value="DUF983"/>
    <property type="match status" value="1"/>
</dbReference>
<name>A0A975I9W4_9RHOB</name>
<keyword evidence="1" id="KW-0472">Membrane</keyword>